<keyword evidence="1" id="KW-0812">Transmembrane</keyword>
<evidence type="ECO:0000313" key="3">
    <source>
        <dbReference type="Proteomes" id="UP000492821"/>
    </source>
</evidence>
<dbReference type="GO" id="GO:0006644">
    <property type="term" value="P:phospholipid metabolic process"/>
    <property type="evidence" value="ECO:0007669"/>
    <property type="project" value="InterPro"/>
</dbReference>
<dbReference type="PANTHER" id="PTHR34228">
    <property type="entry name" value="PROTEIN CBG09474-RELATED"/>
    <property type="match status" value="1"/>
</dbReference>
<dbReference type="Proteomes" id="UP000492821">
    <property type="component" value="Unassembled WGS sequence"/>
</dbReference>
<dbReference type="InterPro" id="IPR053322">
    <property type="entry name" value="PLA2-like"/>
</dbReference>
<name>A0A7E4ZX15_PANRE</name>
<evidence type="ECO:0000313" key="4">
    <source>
        <dbReference type="WBParaSite" id="Pan_g22771.t1"/>
    </source>
</evidence>
<dbReference type="AlphaFoldDB" id="A0A7E4ZX15"/>
<feature type="transmembrane region" description="Helical" evidence="1">
    <location>
        <begin position="215"/>
        <end position="243"/>
    </location>
</feature>
<dbReference type="SUPFAM" id="SSF48619">
    <property type="entry name" value="Phospholipase A2, PLA2"/>
    <property type="match status" value="1"/>
</dbReference>
<feature type="chain" id="PRO_5028822024" evidence="2">
    <location>
        <begin position="25"/>
        <end position="300"/>
    </location>
</feature>
<dbReference type="GO" id="GO:0004623">
    <property type="term" value="F:phospholipase A2 activity"/>
    <property type="evidence" value="ECO:0007669"/>
    <property type="project" value="InterPro"/>
</dbReference>
<keyword evidence="1" id="KW-1133">Transmembrane helix</keyword>
<keyword evidence="1" id="KW-0472">Membrane</keyword>
<sequence>MAFHLFQKFFAFLSIIALLSVTSAFVPETEWVCGAATFDRSLAFQRASEVCDDVGFDVNQCCVIHDKCYEEDKTQAECDDPFCACLEKQAYRANSTNCGAVLEGFCSMVRWFGGIAHAGAKSKADATTTTTTAAPEVSIEACFNENLQSCVRDFETCPARPGLDIHQCEEQMCACTQASLRDDAPQQCRKTVDRVCAAPSNHGFPLPPKAEETSVIFTVSVIVFIAATAIILTLAIIVVWIGIRMHLRPERFVHFAHSPSTTPLCSAAVPSDFNLGYMPANSSDSFIAEDNAPAKVAFYP</sequence>
<evidence type="ECO:0000256" key="1">
    <source>
        <dbReference type="SAM" id="Phobius"/>
    </source>
</evidence>
<dbReference type="PANTHER" id="PTHR34228:SF5">
    <property type="entry name" value="PHOSPHOLIPASE A(2)-RELATED"/>
    <property type="match status" value="1"/>
</dbReference>
<dbReference type="WBParaSite" id="Pan_g22771.t1">
    <property type="protein sequence ID" value="Pan_g22771.t1"/>
    <property type="gene ID" value="Pan_g22771"/>
</dbReference>
<evidence type="ECO:0000256" key="2">
    <source>
        <dbReference type="SAM" id="SignalP"/>
    </source>
</evidence>
<accession>A0A7E4ZX15</accession>
<keyword evidence="2" id="KW-0732">Signal</keyword>
<reference evidence="3" key="1">
    <citation type="journal article" date="2013" name="Genetics">
        <title>The draft genome and transcriptome of Panagrellus redivivus are shaped by the harsh demands of a free-living lifestyle.</title>
        <authorList>
            <person name="Srinivasan J."/>
            <person name="Dillman A.R."/>
            <person name="Macchietto M.G."/>
            <person name="Heikkinen L."/>
            <person name="Lakso M."/>
            <person name="Fracchia K.M."/>
            <person name="Antoshechkin I."/>
            <person name="Mortazavi A."/>
            <person name="Wong G."/>
            <person name="Sternberg P.W."/>
        </authorList>
    </citation>
    <scope>NUCLEOTIDE SEQUENCE [LARGE SCALE GENOMIC DNA]</scope>
    <source>
        <strain evidence="3">MT8872</strain>
    </source>
</reference>
<dbReference type="InterPro" id="IPR036444">
    <property type="entry name" value="PLipase_A2_dom_sf"/>
</dbReference>
<feature type="signal peptide" evidence="2">
    <location>
        <begin position="1"/>
        <end position="24"/>
    </location>
</feature>
<reference evidence="4" key="2">
    <citation type="submission" date="2020-10" db="UniProtKB">
        <authorList>
            <consortium name="WormBaseParasite"/>
        </authorList>
    </citation>
    <scope>IDENTIFICATION</scope>
</reference>
<organism evidence="3 4">
    <name type="scientific">Panagrellus redivivus</name>
    <name type="common">Microworm</name>
    <dbReference type="NCBI Taxonomy" id="6233"/>
    <lineage>
        <taxon>Eukaryota</taxon>
        <taxon>Metazoa</taxon>
        <taxon>Ecdysozoa</taxon>
        <taxon>Nematoda</taxon>
        <taxon>Chromadorea</taxon>
        <taxon>Rhabditida</taxon>
        <taxon>Tylenchina</taxon>
        <taxon>Panagrolaimomorpha</taxon>
        <taxon>Panagrolaimoidea</taxon>
        <taxon>Panagrolaimidae</taxon>
        <taxon>Panagrellus</taxon>
    </lineage>
</organism>
<protein>
    <submittedName>
        <fullName evidence="4">EB domain-containing protein</fullName>
    </submittedName>
</protein>
<proteinExistence type="predicted"/>
<keyword evidence="3" id="KW-1185">Reference proteome</keyword>
<dbReference type="GO" id="GO:0050482">
    <property type="term" value="P:arachidonate secretion"/>
    <property type="evidence" value="ECO:0007669"/>
    <property type="project" value="InterPro"/>
</dbReference>